<name>A0A6C0RTK1_9CAUD</name>
<protein>
    <submittedName>
        <fullName evidence="2">Uncharacterized protein</fullName>
    </submittedName>
</protein>
<dbReference type="RefSeq" id="YP_009856803.1">
    <property type="nucleotide sequence ID" value="NC_048854.1"/>
</dbReference>
<keyword evidence="3" id="KW-1185">Reference proteome</keyword>
<organism evidence="2 3">
    <name type="scientific">Streptomyces phage JXY1</name>
    <dbReference type="NCBI Taxonomy" id="2708562"/>
    <lineage>
        <taxon>Viruses</taxon>
        <taxon>Duplodnaviria</taxon>
        <taxon>Heunggongvirae</taxon>
        <taxon>Uroviricota</taxon>
        <taxon>Caudoviricetes</taxon>
        <taxon>Beephvirinae</taxon>
        <taxon>Manuelvirus</taxon>
        <taxon>Manuelvirus JXY1</taxon>
    </lineage>
</organism>
<dbReference type="GeneID" id="55627587"/>
<accession>A0A6C0RTK1</accession>
<evidence type="ECO:0000313" key="3">
    <source>
        <dbReference type="Proteomes" id="UP000474732"/>
    </source>
</evidence>
<dbReference type="Proteomes" id="UP000474732">
    <property type="component" value="Segment"/>
</dbReference>
<evidence type="ECO:0000256" key="1">
    <source>
        <dbReference type="SAM" id="MobiDB-lite"/>
    </source>
</evidence>
<reference evidence="2 3" key="1">
    <citation type="submission" date="2020-01" db="EMBL/GenBank/DDBJ databases">
        <authorList>
            <person name="Xiong X."/>
        </authorList>
    </citation>
    <scope>NUCLEOTIDE SEQUENCE [LARGE SCALE GENOMIC DNA]</scope>
</reference>
<evidence type="ECO:0000313" key="2">
    <source>
        <dbReference type="EMBL" id="QIA28850.1"/>
    </source>
</evidence>
<feature type="region of interest" description="Disordered" evidence="1">
    <location>
        <begin position="40"/>
        <end position="59"/>
    </location>
</feature>
<proteinExistence type="predicted"/>
<dbReference type="EMBL" id="MN994275">
    <property type="protein sequence ID" value="QIA28850.1"/>
    <property type="molecule type" value="Genomic_DNA"/>
</dbReference>
<sequence length="72" mass="8116">MGTDPRRSSLTTFGRYSLMLNLQGQAVRVVTYSVRRVSGSNSRLAAGSTRSKRSSRWSVSLREMMSRQPFSE</sequence>
<dbReference type="KEGG" id="vg:55627587"/>